<organism evidence="2 3">
    <name type="scientific">Methanospirillum lacunae</name>
    <dbReference type="NCBI Taxonomy" id="668570"/>
    <lineage>
        <taxon>Archaea</taxon>
        <taxon>Methanobacteriati</taxon>
        <taxon>Methanobacteriota</taxon>
        <taxon>Stenosarchaea group</taxon>
        <taxon>Methanomicrobia</taxon>
        <taxon>Methanomicrobiales</taxon>
        <taxon>Methanospirillaceae</taxon>
        <taxon>Methanospirillum</taxon>
    </lineage>
</organism>
<feature type="transmembrane region" description="Helical" evidence="1">
    <location>
        <begin position="17"/>
        <end position="50"/>
    </location>
</feature>
<accession>A0A2V2N1X9</accession>
<proteinExistence type="predicted"/>
<sequence length="173" mass="18489">MEFVWVSTPQSQRSSGLIALIIGIIILLFAPFVTSLIGTVLSAIVLVISVGMIISGAMMRGIGFGLALLILGILGFCLGITALVSPDLAVSVLGIFLGVWMFFLGAGQLLLASRFSVDKLYYALALLGGTLTVIVGLFLLVSPVQGMQIMVFFLGCYLLVFGLMSLIRPRYMY</sequence>
<feature type="transmembrane region" description="Helical" evidence="1">
    <location>
        <begin position="147"/>
        <end position="167"/>
    </location>
</feature>
<dbReference type="PANTHER" id="PTHR34989:SF1">
    <property type="entry name" value="PROTEIN HDED"/>
    <property type="match status" value="1"/>
</dbReference>
<name>A0A2V2N1X9_9EURY</name>
<dbReference type="GeneID" id="97548335"/>
<dbReference type="RefSeq" id="WP_109969899.1">
    <property type="nucleotide sequence ID" value="NZ_CP176093.1"/>
</dbReference>
<protein>
    <recommendedName>
        <fullName evidence="4">DUF308 domain-containing protein</fullName>
    </recommendedName>
</protein>
<feature type="transmembrane region" description="Helical" evidence="1">
    <location>
        <begin position="62"/>
        <end position="84"/>
    </location>
</feature>
<dbReference type="InterPro" id="IPR005325">
    <property type="entry name" value="DUF308_memb"/>
</dbReference>
<keyword evidence="3" id="KW-1185">Reference proteome</keyword>
<feature type="transmembrane region" description="Helical" evidence="1">
    <location>
        <begin position="90"/>
        <end position="113"/>
    </location>
</feature>
<dbReference type="GO" id="GO:0005886">
    <property type="term" value="C:plasma membrane"/>
    <property type="evidence" value="ECO:0007669"/>
    <property type="project" value="TreeGrafter"/>
</dbReference>
<evidence type="ECO:0008006" key="4">
    <source>
        <dbReference type="Google" id="ProtNLM"/>
    </source>
</evidence>
<keyword evidence="1" id="KW-0812">Transmembrane</keyword>
<dbReference type="PANTHER" id="PTHR34989">
    <property type="entry name" value="PROTEIN HDED"/>
    <property type="match status" value="1"/>
</dbReference>
<evidence type="ECO:0000313" key="2">
    <source>
        <dbReference type="EMBL" id="PWR70137.1"/>
    </source>
</evidence>
<evidence type="ECO:0000313" key="3">
    <source>
        <dbReference type="Proteomes" id="UP000245657"/>
    </source>
</evidence>
<dbReference type="Pfam" id="PF03729">
    <property type="entry name" value="DUF308"/>
    <property type="match status" value="1"/>
</dbReference>
<reference evidence="2 3" key="1">
    <citation type="submission" date="2018-05" db="EMBL/GenBank/DDBJ databases">
        <title>Draft genome of Methanospirillum lacunae Ki8-1.</title>
        <authorList>
            <person name="Dueholm M.S."/>
            <person name="Nielsen P.H."/>
            <person name="Bakmann L.F."/>
            <person name="Otzen D.E."/>
        </authorList>
    </citation>
    <scope>NUCLEOTIDE SEQUENCE [LARGE SCALE GENOMIC DNA]</scope>
    <source>
        <strain evidence="2 3">Ki8-1</strain>
    </source>
</reference>
<feature type="transmembrane region" description="Helical" evidence="1">
    <location>
        <begin position="120"/>
        <end position="141"/>
    </location>
</feature>
<dbReference type="InterPro" id="IPR052712">
    <property type="entry name" value="Acid_resist_chaperone_HdeD"/>
</dbReference>
<dbReference type="Proteomes" id="UP000245657">
    <property type="component" value="Unassembled WGS sequence"/>
</dbReference>
<gene>
    <name evidence="2" type="ORF">DK846_15460</name>
</gene>
<keyword evidence="1" id="KW-1133">Transmembrane helix</keyword>
<dbReference type="EMBL" id="QGMY01000016">
    <property type="protein sequence ID" value="PWR70137.1"/>
    <property type="molecule type" value="Genomic_DNA"/>
</dbReference>
<evidence type="ECO:0000256" key="1">
    <source>
        <dbReference type="SAM" id="Phobius"/>
    </source>
</evidence>
<comment type="caution">
    <text evidence="2">The sequence shown here is derived from an EMBL/GenBank/DDBJ whole genome shotgun (WGS) entry which is preliminary data.</text>
</comment>
<keyword evidence="1" id="KW-0472">Membrane</keyword>
<dbReference type="AlphaFoldDB" id="A0A2V2N1X9"/>